<dbReference type="EMBL" id="CAXITT010000143">
    <property type="protein sequence ID" value="CAL1533437.1"/>
    <property type="molecule type" value="Genomic_DNA"/>
</dbReference>
<reference evidence="1 2" key="1">
    <citation type="submission" date="2024-04" db="EMBL/GenBank/DDBJ databases">
        <authorList>
            <consortium name="Genoscope - CEA"/>
            <person name="William W."/>
        </authorList>
    </citation>
    <scope>NUCLEOTIDE SEQUENCE [LARGE SCALE GENOMIC DNA]</scope>
</reference>
<evidence type="ECO:0000313" key="2">
    <source>
        <dbReference type="Proteomes" id="UP001497497"/>
    </source>
</evidence>
<feature type="non-terminal residue" evidence="1">
    <location>
        <position position="102"/>
    </location>
</feature>
<evidence type="ECO:0000313" key="1">
    <source>
        <dbReference type="EMBL" id="CAL1533437.1"/>
    </source>
</evidence>
<dbReference type="Proteomes" id="UP001497497">
    <property type="component" value="Unassembled WGS sequence"/>
</dbReference>
<gene>
    <name evidence="1" type="ORF">GSLYS_00007412001</name>
</gene>
<name>A0AAV2HHT9_LYMST</name>
<sequence length="102" mass="12074">LNKELDTLSLTIESHEKNLTELINTERVKARQHFDKETKKMEKKLRQVIELSDTKIKEMKERENRLIKDFETEKESLGARFLLAARGLVDLKDKEHKANIKK</sequence>
<keyword evidence="2" id="KW-1185">Reference proteome</keyword>
<accession>A0AAV2HHT9</accession>
<organism evidence="1 2">
    <name type="scientific">Lymnaea stagnalis</name>
    <name type="common">Great pond snail</name>
    <name type="synonym">Helix stagnalis</name>
    <dbReference type="NCBI Taxonomy" id="6523"/>
    <lineage>
        <taxon>Eukaryota</taxon>
        <taxon>Metazoa</taxon>
        <taxon>Spiralia</taxon>
        <taxon>Lophotrochozoa</taxon>
        <taxon>Mollusca</taxon>
        <taxon>Gastropoda</taxon>
        <taxon>Heterobranchia</taxon>
        <taxon>Euthyneura</taxon>
        <taxon>Panpulmonata</taxon>
        <taxon>Hygrophila</taxon>
        <taxon>Lymnaeoidea</taxon>
        <taxon>Lymnaeidae</taxon>
        <taxon>Lymnaea</taxon>
    </lineage>
</organism>
<proteinExistence type="predicted"/>
<comment type="caution">
    <text evidence="1">The sequence shown here is derived from an EMBL/GenBank/DDBJ whole genome shotgun (WGS) entry which is preliminary data.</text>
</comment>
<dbReference type="AlphaFoldDB" id="A0AAV2HHT9"/>
<feature type="non-terminal residue" evidence="1">
    <location>
        <position position="1"/>
    </location>
</feature>
<protein>
    <submittedName>
        <fullName evidence="1">Uncharacterized protein</fullName>
    </submittedName>
</protein>